<dbReference type="EMBL" id="VSIX01000033">
    <property type="protein sequence ID" value="TYB31477.1"/>
    <property type="molecule type" value="Genomic_DNA"/>
</dbReference>
<keyword evidence="1" id="KW-0677">Repeat</keyword>
<dbReference type="PANTHER" id="PTHR44395:SF1">
    <property type="entry name" value="PROTEIN O-MANNOSYL-TRANSFERASE TMTC3"/>
    <property type="match status" value="1"/>
</dbReference>
<evidence type="ECO:0000313" key="4">
    <source>
        <dbReference type="EMBL" id="TYB31477.1"/>
    </source>
</evidence>
<dbReference type="GO" id="GO:0035269">
    <property type="term" value="P:protein O-linked glycosylation via mannose"/>
    <property type="evidence" value="ECO:0007669"/>
    <property type="project" value="TreeGrafter"/>
</dbReference>
<evidence type="ECO:0000256" key="1">
    <source>
        <dbReference type="ARBA" id="ARBA00022737"/>
    </source>
</evidence>
<feature type="repeat" description="TPR" evidence="3">
    <location>
        <begin position="230"/>
        <end position="263"/>
    </location>
</feature>
<comment type="caution">
    <text evidence="4">The sequence shown here is derived from an EMBL/GenBank/DDBJ whole genome shotgun (WGS) entry which is preliminary data.</text>
</comment>
<name>A0A5D0MCG7_9BACT</name>
<dbReference type="InterPro" id="IPR011990">
    <property type="entry name" value="TPR-like_helical_dom_sf"/>
</dbReference>
<dbReference type="Pfam" id="PF07719">
    <property type="entry name" value="TPR_2"/>
    <property type="match status" value="1"/>
</dbReference>
<dbReference type="PROSITE" id="PS50293">
    <property type="entry name" value="TPR_REGION"/>
    <property type="match status" value="1"/>
</dbReference>
<dbReference type="SUPFAM" id="SSF48452">
    <property type="entry name" value="TPR-like"/>
    <property type="match status" value="1"/>
</dbReference>
<dbReference type="GO" id="GO:0000030">
    <property type="term" value="F:mannosyltransferase activity"/>
    <property type="evidence" value="ECO:0007669"/>
    <property type="project" value="TreeGrafter"/>
</dbReference>
<evidence type="ECO:0000313" key="5">
    <source>
        <dbReference type="Proteomes" id="UP000324143"/>
    </source>
</evidence>
<feature type="repeat" description="TPR" evidence="3">
    <location>
        <begin position="162"/>
        <end position="195"/>
    </location>
</feature>
<evidence type="ECO:0000256" key="2">
    <source>
        <dbReference type="ARBA" id="ARBA00022803"/>
    </source>
</evidence>
<gene>
    <name evidence="4" type="ORF">FXF47_03945</name>
</gene>
<dbReference type="AlphaFoldDB" id="A0A5D0MCG7"/>
<organism evidence="4 5">
    <name type="scientific">Candidatus Mcinerneyibacterium aminivorans</name>
    <dbReference type="NCBI Taxonomy" id="2703815"/>
    <lineage>
        <taxon>Bacteria</taxon>
        <taxon>Candidatus Macinerneyibacteriota</taxon>
        <taxon>Candidatus Mcinerneyibacteria</taxon>
        <taxon>Candidatus Mcinerneyibacteriales</taxon>
        <taxon>Candidatus Mcinerneyibacteriaceae</taxon>
        <taxon>Candidatus Mcinerneyibacterium</taxon>
    </lineage>
</organism>
<dbReference type="Proteomes" id="UP000324143">
    <property type="component" value="Unassembled WGS sequence"/>
</dbReference>
<reference evidence="4" key="1">
    <citation type="submission" date="2019-08" db="EMBL/GenBank/DDBJ databases">
        <title>Genomic characterization of a novel candidate phylum (ARYD3) from a high temperature, high salinity tertiary oil reservoir in north central Oklahoma, USA.</title>
        <authorList>
            <person name="Youssef N.H."/>
            <person name="Yadav A."/>
            <person name="Elshahed M.S."/>
        </authorList>
    </citation>
    <scope>NUCLEOTIDE SEQUENCE [LARGE SCALE GENOMIC DNA]</scope>
    <source>
        <strain evidence="4">ARYD3</strain>
    </source>
</reference>
<dbReference type="SMART" id="SM00028">
    <property type="entry name" value="TPR"/>
    <property type="match status" value="2"/>
</dbReference>
<dbReference type="Gene3D" id="1.25.40.10">
    <property type="entry name" value="Tetratricopeptide repeat domain"/>
    <property type="match status" value="1"/>
</dbReference>
<proteinExistence type="predicted"/>
<accession>A0A5D0MCG7</accession>
<keyword evidence="2 3" id="KW-0802">TPR repeat</keyword>
<dbReference type="PROSITE" id="PS50005">
    <property type="entry name" value="TPR"/>
    <property type="match status" value="2"/>
</dbReference>
<dbReference type="PANTHER" id="PTHR44395">
    <property type="match status" value="1"/>
</dbReference>
<evidence type="ECO:0000256" key="3">
    <source>
        <dbReference type="PROSITE-ProRule" id="PRU00339"/>
    </source>
</evidence>
<dbReference type="InterPro" id="IPR013105">
    <property type="entry name" value="TPR_2"/>
</dbReference>
<sequence length="373" mass="45166">MEINEFFSTDYREYLNQALSRYIEEVLKYYSTFIEEGKIFPDILYNLIIIYLWRDNKDKIHNFLEELLDKNNEYIKYLKLKEYIYSDNKSFRFNKDFPKNLKKEYSSILIDFYENHRKEFDNKPFYYKEFFEILGEYAAKVKNINDAFIFFSLSFLYSKDLASYYYNLGKMHYSNDRTQKAYNLLSSSIEIDDKNSDCLIEFSHVCAELDKETEAIKTLKLVHNRHPDYPDVSYRLGKYYLDNNNIKKAKKYFQKALKYNPKYTSANINYFYLLFIEGNKNKMLNFIDNIENNDLKDIFRFFYILEFKQDYGKLLDLLNKNDNISSEISIGLWDHFIGIMDDEHKLSFTEYLKNNKEILDKDKIEPLTIKFEG</sequence>
<dbReference type="Pfam" id="PF12895">
    <property type="entry name" value="ANAPC3"/>
    <property type="match status" value="1"/>
</dbReference>
<dbReference type="InterPro" id="IPR019734">
    <property type="entry name" value="TPR_rpt"/>
</dbReference>
<protein>
    <submittedName>
        <fullName evidence="4">Tetratricopeptide repeat protein</fullName>
    </submittedName>
</protein>
<keyword evidence="5" id="KW-1185">Reference proteome</keyword>